<evidence type="ECO:0000256" key="10">
    <source>
        <dbReference type="ARBA" id="ARBA00022723"/>
    </source>
</evidence>
<comment type="catalytic activity">
    <reaction evidence="1 14 15 16">
        <text>Endonucleolytic cleavage to 5'-phosphomonoester.</text>
        <dbReference type="EC" id="3.1.26.4"/>
    </reaction>
</comment>
<keyword evidence="11 14" id="KW-0255">Endonuclease</keyword>
<evidence type="ECO:0000256" key="13">
    <source>
        <dbReference type="ARBA" id="ARBA00023211"/>
    </source>
</evidence>
<comment type="similarity">
    <text evidence="5 14 16">Belongs to the RNase HII family.</text>
</comment>
<dbReference type="AlphaFoldDB" id="A0A378X9S3"/>
<keyword evidence="13 14" id="KW-0464">Manganese</keyword>
<evidence type="ECO:0000256" key="1">
    <source>
        <dbReference type="ARBA" id="ARBA00000077"/>
    </source>
</evidence>
<feature type="domain" description="RNase H type-2" evidence="17">
    <location>
        <begin position="12"/>
        <end position="212"/>
    </location>
</feature>
<dbReference type="Pfam" id="PF01351">
    <property type="entry name" value="RNase_HII"/>
    <property type="match status" value="1"/>
</dbReference>
<dbReference type="CDD" id="cd07182">
    <property type="entry name" value="RNase_HII_bacteria_HII_like"/>
    <property type="match status" value="1"/>
</dbReference>
<dbReference type="PANTHER" id="PTHR10954:SF18">
    <property type="entry name" value="RIBONUCLEASE HII"/>
    <property type="match status" value="1"/>
</dbReference>
<comment type="function">
    <text evidence="3 14 16">Endonuclease that specifically degrades the RNA of RNA-DNA hybrids.</text>
</comment>
<evidence type="ECO:0000256" key="16">
    <source>
        <dbReference type="RuleBase" id="RU003515"/>
    </source>
</evidence>
<dbReference type="Proteomes" id="UP000594903">
    <property type="component" value="Chromosome"/>
</dbReference>
<keyword evidence="21" id="KW-1185">Reference proteome</keyword>
<dbReference type="Proteomes" id="UP000254603">
    <property type="component" value="Unassembled WGS sequence"/>
</dbReference>
<sequence>MAFSHSSSLSTSLVVGIDEAGRGPLAGSVFAAAVILNSNNIIEGLMDSKKLSEKKRDSLAEIIKENALDWHIASASVEEIDRINILQATMLAMTRAWQGISTPHRQVLIDGNQIPKQLRMELPDNLLNGQEVQAIIKGDDSVQAIAAASILAKTARDAELYALDEVYPEYGFAQHKGYGTKLHLSKIAKLGPCPIHRQSFAPIKRFLANTSS</sequence>
<dbReference type="GO" id="GO:0006298">
    <property type="term" value="P:mismatch repair"/>
    <property type="evidence" value="ECO:0007669"/>
    <property type="project" value="TreeGrafter"/>
</dbReference>
<evidence type="ECO:0000256" key="5">
    <source>
        <dbReference type="ARBA" id="ARBA00007383"/>
    </source>
</evidence>
<keyword evidence="8 14" id="KW-0963">Cytoplasm</keyword>
<dbReference type="FunFam" id="3.30.420.10:FF:000006">
    <property type="entry name" value="Ribonuclease HII"/>
    <property type="match status" value="1"/>
</dbReference>
<dbReference type="NCBIfam" id="NF000595">
    <property type="entry name" value="PRK00015.1-3"/>
    <property type="match status" value="1"/>
</dbReference>
<dbReference type="RefSeq" id="WP_018574896.1">
    <property type="nucleotide sequence ID" value="NZ_UGSB01000001.1"/>
</dbReference>
<evidence type="ECO:0000256" key="6">
    <source>
        <dbReference type="ARBA" id="ARBA00012180"/>
    </source>
</evidence>
<dbReference type="SUPFAM" id="SSF53098">
    <property type="entry name" value="Ribonuclease H-like"/>
    <property type="match status" value="1"/>
</dbReference>
<feature type="binding site" evidence="14 15">
    <location>
        <position position="19"/>
    </location>
    <ligand>
        <name>a divalent metal cation</name>
        <dbReference type="ChEBI" id="CHEBI:60240"/>
    </ligand>
</feature>
<dbReference type="GO" id="GO:0043137">
    <property type="term" value="P:DNA replication, removal of RNA primer"/>
    <property type="evidence" value="ECO:0007669"/>
    <property type="project" value="TreeGrafter"/>
</dbReference>
<dbReference type="InterPro" id="IPR024567">
    <property type="entry name" value="RNase_HII/HIII_dom"/>
</dbReference>
<dbReference type="InterPro" id="IPR036397">
    <property type="entry name" value="RNaseH_sf"/>
</dbReference>
<dbReference type="GO" id="GO:0004523">
    <property type="term" value="F:RNA-DNA hybrid ribonuclease activity"/>
    <property type="evidence" value="ECO:0007669"/>
    <property type="project" value="UniProtKB-UniRule"/>
</dbReference>
<comment type="subcellular location">
    <subcellularLocation>
        <location evidence="4 14">Cytoplasm</location>
    </subcellularLocation>
</comment>
<dbReference type="EMBL" id="UGSB01000001">
    <property type="protein sequence ID" value="SUA50344.1"/>
    <property type="molecule type" value="Genomic_DNA"/>
</dbReference>
<evidence type="ECO:0000256" key="15">
    <source>
        <dbReference type="PROSITE-ProRule" id="PRU01319"/>
    </source>
</evidence>
<dbReference type="GO" id="GO:0005737">
    <property type="term" value="C:cytoplasm"/>
    <property type="evidence" value="ECO:0007669"/>
    <property type="project" value="UniProtKB-SubCell"/>
</dbReference>
<reference evidence="19 20" key="1">
    <citation type="submission" date="2018-06" db="EMBL/GenBank/DDBJ databases">
        <authorList>
            <consortium name="Pathogen Informatics"/>
            <person name="Doyle S."/>
        </authorList>
    </citation>
    <scope>NUCLEOTIDE SEQUENCE [LARGE SCALE GENOMIC DNA]</scope>
    <source>
        <strain evidence="19 20">NCTC11997</strain>
    </source>
</reference>
<keyword evidence="12 14" id="KW-0378">Hydrolase</keyword>
<comment type="cofactor">
    <cofactor evidence="14 15">
        <name>Mn(2+)</name>
        <dbReference type="ChEBI" id="CHEBI:29035"/>
    </cofactor>
    <cofactor evidence="14 15">
        <name>Mg(2+)</name>
        <dbReference type="ChEBI" id="CHEBI:18420"/>
    </cofactor>
    <text evidence="14 15">Manganese or magnesium. Binds 1 divalent metal ion per monomer in the absence of substrate. May bind a second metal ion after substrate binding.</text>
</comment>
<evidence type="ECO:0000256" key="12">
    <source>
        <dbReference type="ARBA" id="ARBA00022801"/>
    </source>
</evidence>
<evidence type="ECO:0000256" key="9">
    <source>
        <dbReference type="ARBA" id="ARBA00022722"/>
    </source>
</evidence>
<evidence type="ECO:0000313" key="20">
    <source>
        <dbReference type="Proteomes" id="UP000254603"/>
    </source>
</evidence>
<dbReference type="GO" id="GO:0032299">
    <property type="term" value="C:ribonuclease H2 complex"/>
    <property type="evidence" value="ECO:0007669"/>
    <property type="project" value="TreeGrafter"/>
</dbReference>
<protein>
    <recommendedName>
        <fullName evidence="7 14">Ribonuclease HII</fullName>
        <shortName evidence="14">RNase HII</shortName>
        <ecNumber evidence="6 14">3.1.26.4</ecNumber>
    </recommendedName>
</protein>
<evidence type="ECO:0000256" key="14">
    <source>
        <dbReference type="HAMAP-Rule" id="MF_00052"/>
    </source>
</evidence>
<organism evidence="19 20">
    <name type="scientific">Oligella ureolytica</name>
    <dbReference type="NCBI Taxonomy" id="90244"/>
    <lineage>
        <taxon>Bacteria</taxon>
        <taxon>Pseudomonadati</taxon>
        <taxon>Pseudomonadota</taxon>
        <taxon>Betaproteobacteria</taxon>
        <taxon>Burkholderiales</taxon>
        <taxon>Alcaligenaceae</taxon>
        <taxon>Oligella</taxon>
    </lineage>
</organism>
<evidence type="ECO:0000256" key="4">
    <source>
        <dbReference type="ARBA" id="ARBA00004496"/>
    </source>
</evidence>
<dbReference type="InterPro" id="IPR001352">
    <property type="entry name" value="RNase_HII/HIII"/>
</dbReference>
<dbReference type="Gene3D" id="3.30.420.10">
    <property type="entry name" value="Ribonuclease H-like superfamily/Ribonuclease H"/>
    <property type="match status" value="1"/>
</dbReference>
<dbReference type="GO" id="GO:0003723">
    <property type="term" value="F:RNA binding"/>
    <property type="evidence" value="ECO:0007669"/>
    <property type="project" value="UniProtKB-UniRule"/>
</dbReference>
<dbReference type="NCBIfam" id="NF000596">
    <property type="entry name" value="PRK00015.1-4"/>
    <property type="match status" value="1"/>
</dbReference>
<dbReference type="InterPro" id="IPR022898">
    <property type="entry name" value="RNase_HII"/>
</dbReference>
<evidence type="ECO:0000313" key="21">
    <source>
        <dbReference type="Proteomes" id="UP000594903"/>
    </source>
</evidence>
<dbReference type="EC" id="3.1.26.4" evidence="6 14"/>
<evidence type="ECO:0000256" key="2">
    <source>
        <dbReference type="ARBA" id="ARBA00001946"/>
    </source>
</evidence>
<evidence type="ECO:0000256" key="7">
    <source>
        <dbReference type="ARBA" id="ARBA00019179"/>
    </source>
</evidence>
<feature type="binding site" evidence="14 15">
    <location>
        <position position="110"/>
    </location>
    <ligand>
        <name>a divalent metal cation</name>
        <dbReference type="ChEBI" id="CHEBI:60240"/>
    </ligand>
</feature>
<evidence type="ECO:0000256" key="8">
    <source>
        <dbReference type="ARBA" id="ARBA00022490"/>
    </source>
</evidence>
<reference evidence="18 21" key="2">
    <citation type="submission" date="2020-12" db="EMBL/GenBank/DDBJ databases">
        <title>FDA dAtabase for Regulatory Grade micrObial Sequences (FDA-ARGOS): Supporting development and validation of Infectious Disease Dx tests.</title>
        <authorList>
            <person name="Sproer C."/>
            <person name="Gronow S."/>
            <person name="Severitt S."/>
            <person name="Schroder I."/>
            <person name="Tallon L."/>
            <person name="Sadzewicz L."/>
            <person name="Zhao X."/>
            <person name="Boylan J."/>
            <person name="Ott S."/>
            <person name="Bowen H."/>
            <person name="Vavikolanu K."/>
            <person name="Mehta A."/>
            <person name="Aluvathingal J."/>
            <person name="Nadendla S."/>
            <person name="Lowell S."/>
            <person name="Myers T."/>
            <person name="Yan Y."/>
            <person name="Sichtig H."/>
        </authorList>
    </citation>
    <scope>NUCLEOTIDE SEQUENCE [LARGE SCALE GENOMIC DNA]</scope>
    <source>
        <strain evidence="18 21">FDAARGOS_872</strain>
    </source>
</reference>
<evidence type="ECO:0000313" key="18">
    <source>
        <dbReference type="EMBL" id="QPT41264.1"/>
    </source>
</evidence>
<name>A0A378X9S3_9BURK</name>
<feature type="binding site" evidence="14 15">
    <location>
        <position position="18"/>
    </location>
    <ligand>
        <name>a divalent metal cation</name>
        <dbReference type="ChEBI" id="CHEBI:60240"/>
    </ligand>
</feature>
<evidence type="ECO:0000256" key="3">
    <source>
        <dbReference type="ARBA" id="ARBA00004065"/>
    </source>
</evidence>
<dbReference type="GO" id="GO:0030145">
    <property type="term" value="F:manganese ion binding"/>
    <property type="evidence" value="ECO:0007669"/>
    <property type="project" value="UniProtKB-UniRule"/>
</dbReference>
<evidence type="ECO:0000313" key="19">
    <source>
        <dbReference type="EMBL" id="SUA50344.1"/>
    </source>
</evidence>
<dbReference type="PANTHER" id="PTHR10954">
    <property type="entry name" value="RIBONUCLEASE H2 SUBUNIT A"/>
    <property type="match status" value="1"/>
</dbReference>
<dbReference type="HAMAP" id="MF_00052_B">
    <property type="entry name" value="RNase_HII_B"/>
    <property type="match status" value="1"/>
</dbReference>
<keyword evidence="10 14" id="KW-0479">Metal-binding</keyword>
<proteinExistence type="inferred from homology"/>
<accession>A0A378X9S3</accession>
<dbReference type="EMBL" id="CP065725">
    <property type="protein sequence ID" value="QPT41264.1"/>
    <property type="molecule type" value="Genomic_DNA"/>
</dbReference>
<keyword evidence="9 14" id="KW-0540">Nuclease</keyword>
<evidence type="ECO:0000259" key="17">
    <source>
        <dbReference type="PROSITE" id="PS51975"/>
    </source>
</evidence>
<dbReference type="InterPro" id="IPR012337">
    <property type="entry name" value="RNaseH-like_sf"/>
</dbReference>
<comment type="cofactor">
    <cofactor evidence="2">
        <name>Mg(2+)</name>
        <dbReference type="ChEBI" id="CHEBI:18420"/>
    </cofactor>
</comment>
<dbReference type="PROSITE" id="PS51975">
    <property type="entry name" value="RNASE_H_2"/>
    <property type="match status" value="1"/>
</dbReference>
<dbReference type="OrthoDB" id="9803420at2"/>
<gene>
    <name evidence="14 19" type="primary">rnhB</name>
    <name evidence="18" type="ORF">I6G29_00615</name>
    <name evidence="19" type="ORF">NCTC11997_00159</name>
</gene>
<dbReference type="STRING" id="1122619.GCA_000373745_01722"/>
<evidence type="ECO:0000256" key="11">
    <source>
        <dbReference type="ARBA" id="ARBA00022759"/>
    </source>
</evidence>